<sequence length="175" mass="19968">MIGVDLIGPFKASSKGNRYCLTATDFFTEWVEAIPIKEKTAMATPQTNGLDERTNQTLKRAIGKTLDGHQERWEDKLKEILFAHNSCVHASTRYSPYRLMYGREPRLLSEITGNIPEVEVAAPDEGDLEKYVQAKAEKDGEAFDKVRANVEKAQERQKEAYQRRTKKGTKRFKIS</sequence>
<feature type="region of interest" description="Disordered" evidence="1">
    <location>
        <begin position="154"/>
        <end position="175"/>
    </location>
</feature>
<dbReference type="GO" id="GO:0003676">
    <property type="term" value="F:nucleic acid binding"/>
    <property type="evidence" value="ECO:0007669"/>
    <property type="project" value="InterPro"/>
</dbReference>
<proteinExistence type="predicted"/>
<evidence type="ECO:0000313" key="4">
    <source>
        <dbReference type="Proteomes" id="UP001044222"/>
    </source>
</evidence>
<organism evidence="3 4">
    <name type="scientific">Anguilla anguilla</name>
    <name type="common">European freshwater eel</name>
    <name type="synonym">Muraena anguilla</name>
    <dbReference type="NCBI Taxonomy" id="7936"/>
    <lineage>
        <taxon>Eukaryota</taxon>
        <taxon>Metazoa</taxon>
        <taxon>Chordata</taxon>
        <taxon>Craniata</taxon>
        <taxon>Vertebrata</taxon>
        <taxon>Euteleostomi</taxon>
        <taxon>Actinopterygii</taxon>
        <taxon>Neopterygii</taxon>
        <taxon>Teleostei</taxon>
        <taxon>Anguilliformes</taxon>
        <taxon>Anguillidae</taxon>
        <taxon>Anguilla</taxon>
    </lineage>
</organism>
<evidence type="ECO:0000313" key="3">
    <source>
        <dbReference type="EMBL" id="KAG5847201.1"/>
    </source>
</evidence>
<dbReference type="EMBL" id="JAFIRN010000006">
    <property type="protein sequence ID" value="KAG5847201.1"/>
    <property type="molecule type" value="Genomic_DNA"/>
</dbReference>
<keyword evidence="4" id="KW-1185">Reference proteome</keyword>
<feature type="compositionally biased region" description="Basic residues" evidence="1">
    <location>
        <begin position="163"/>
        <end position="175"/>
    </location>
</feature>
<protein>
    <recommendedName>
        <fullName evidence="2">Integrase catalytic domain-containing protein</fullName>
    </recommendedName>
</protein>
<dbReference type="Gene3D" id="3.30.420.10">
    <property type="entry name" value="Ribonuclease H-like superfamily/Ribonuclease H"/>
    <property type="match status" value="2"/>
</dbReference>
<evidence type="ECO:0000259" key="2">
    <source>
        <dbReference type="PROSITE" id="PS50994"/>
    </source>
</evidence>
<name>A0A9D3MDV3_ANGAN</name>
<feature type="domain" description="Integrase catalytic" evidence="2">
    <location>
        <begin position="1"/>
        <end position="104"/>
    </location>
</feature>
<dbReference type="PROSITE" id="PS50994">
    <property type="entry name" value="INTEGRASE"/>
    <property type="match status" value="1"/>
</dbReference>
<dbReference type="InterPro" id="IPR052160">
    <property type="entry name" value="Gypsy_RT_Integrase-like"/>
</dbReference>
<evidence type="ECO:0000256" key="1">
    <source>
        <dbReference type="SAM" id="MobiDB-lite"/>
    </source>
</evidence>
<accession>A0A9D3MDV3</accession>
<gene>
    <name evidence="3" type="ORF">ANANG_G00123510</name>
</gene>
<dbReference type="InterPro" id="IPR001584">
    <property type="entry name" value="Integrase_cat-core"/>
</dbReference>
<dbReference type="AlphaFoldDB" id="A0A9D3MDV3"/>
<comment type="caution">
    <text evidence="3">The sequence shown here is derived from an EMBL/GenBank/DDBJ whole genome shotgun (WGS) entry which is preliminary data.</text>
</comment>
<dbReference type="SUPFAM" id="SSF53098">
    <property type="entry name" value="Ribonuclease H-like"/>
    <property type="match status" value="1"/>
</dbReference>
<dbReference type="InterPro" id="IPR036397">
    <property type="entry name" value="RNaseH_sf"/>
</dbReference>
<reference evidence="3" key="1">
    <citation type="submission" date="2021-01" db="EMBL/GenBank/DDBJ databases">
        <title>A chromosome-scale assembly of European eel, Anguilla anguilla.</title>
        <authorList>
            <person name="Henkel C."/>
            <person name="Jong-Raadsen S.A."/>
            <person name="Dufour S."/>
            <person name="Weltzien F.-A."/>
            <person name="Palstra A.P."/>
            <person name="Pelster B."/>
            <person name="Spaink H.P."/>
            <person name="Van Den Thillart G.E."/>
            <person name="Jansen H."/>
            <person name="Zahm M."/>
            <person name="Klopp C."/>
            <person name="Cedric C."/>
            <person name="Louis A."/>
            <person name="Berthelot C."/>
            <person name="Parey E."/>
            <person name="Roest Crollius H."/>
            <person name="Montfort J."/>
            <person name="Robinson-Rechavi M."/>
            <person name="Bucao C."/>
            <person name="Bouchez O."/>
            <person name="Gislard M."/>
            <person name="Lluch J."/>
            <person name="Milhes M."/>
            <person name="Lampietro C."/>
            <person name="Lopez Roques C."/>
            <person name="Donnadieu C."/>
            <person name="Braasch I."/>
            <person name="Desvignes T."/>
            <person name="Postlethwait J."/>
            <person name="Bobe J."/>
            <person name="Guiguen Y."/>
            <person name="Dirks R."/>
        </authorList>
    </citation>
    <scope>NUCLEOTIDE SEQUENCE</scope>
    <source>
        <strain evidence="3">Tag_6206</strain>
        <tissue evidence="3">Liver</tissue>
    </source>
</reference>
<dbReference type="Proteomes" id="UP001044222">
    <property type="component" value="Chromosome 6"/>
</dbReference>
<dbReference type="InterPro" id="IPR012337">
    <property type="entry name" value="RNaseH-like_sf"/>
</dbReference>
<dbReference type="GO" id="GO:0015074">
    <property type="term" value="P:DNA integration"/>
    <property type="evidence" value="ECO:0007669"/>
    <property type="project" value="InterPro"/>
</dbReference>
<dbReference type="PANTHER" id="PTHR47266">
    <property type="entry name" value="ENDONUCLEASE-RELATED"/>
    <property type="match status" value="1"/>
</dbReference>